<gene>
    <name evidence="1" type="ORF">HSBAA_21920</name>
</gene>
<evidence type="ECO:0000313" key="1">
    <source>
        <dbReference type="EMBL" id="BBI60886.1"/>
    </source>
</evidence>
<dbReference type="AlphaFoldDB" id="A0A455U4A1"/>
<reference evidence="1 2" key="1">
    <citation type="journal article" date="2019" name="Microbiol. Resour. Announc.">
        <title>Complete Genome Sequence of Halomonas sulfidaeris Strain Esulfide1 Isolated from a Metal Sulfide Rock at a Depth of 2,200 Meters, Obtained Using Nanopore Sequencing.</title>
        <authorList>
            <person name="Saito M."/>
            <person name="Nishigata A."/>
            <person name="Galipon J."/>
            <person name="Arakawa K."/>
        </authorList>
    </citation>
    <scope>NUCLEOTIDE SEQUENCE [LARGE SCALE GENOMIC DNA]</scope>
    <source>
        <strain evidence="1 2">ATCC BAA-803</strain>
    </source>
</reference>
<dbReference type="EMBL" id="AP019514">
    <property type="protein sequence ID" value="BBI60886.1"/>
    <property type="molecule type" value="Genomic_DNA"/>
</dbReference>
<evidence type="ECO:0000313" key="2">
    <source>
        <dbReference type="Proteomes" id="UP000320231"/>
    </source>
</evidence>
<proteinExistence type="predicted"/>
<dbReference type="Proteomes" id="UP000320231">
    <property type="component" value="Chromosome"/>
</dbReference>
<dbReference type="KEGG" id="hsr:HSBAA_21920"/>
<name>A0A455U4A1_9GAMM</name>
<organism evidence="1 2">
    <name type="scientific">Vreelandella sulfidaeris</name>
    <dbReference type="NCBI Taxonomy" id="115553"/>
    <lineage>
        <taxon>Bacteria</taxon>
        <taxon>Pseudomonadati</taxon>
        <taxon>Pseudomonadota</taxon>
        <taxon>Gammaproteobacteria</taxon>
        <taxon>Oceanospirillales</taxon>
        <taxon>Halomonadaceae</taxon>
        <taxon>Vreelandella</taxon>
    </lineage>
</organism>
<accession>A0A455U4A1</accession>
<sequence length="65" mass="6779">MSGPVYLLDVAPCMALLIAFDDLLRKAEDPDGDVLSVQNLSVSTGELTEVEGGGCSRATPGNRGR</sequence>
<protein>
    <submittedName>
        <fullName evidence="1">Uncharacterized protein</fullName>
    </submittedName>
</protein>